<dbReference type="RefSeq" id="WP_213124170.1">
    <property type="nucleotide sequence ID" value="NZ_JAGYPG010000001.1"/>
</dbReference>
<dbReference type="EMBL" id="JAGYPG010000001">
    <property type="protein sequence ID" value="MBS4195033.1"/>
    <property type="molecule type" value="Genomic_DNA"/>
</dbReference>
<dbReference type="Proteomes" id="UP000681414">
    <property type="component" value="Unassembled WGS sequence"/>
</dbReference>
<accession>A0A942YFH1</accession>
<keyword evidence="2" id="KW-1185">Reference proteome</keyword>
<evidence type="ECO:0000313" key="1">
    <source>
        <dbReference type="EMBL" id="MBS4195033.1"/>
    </source>
</evidence>
<reference evidence="1 2" key="1">
    <citation type="submission" date="2021-05" db="EMBL/GenBank/DDBJ databases">
        <title>Novel Bacillus species.</title>
        <authorList>
            <person name="Liu G."/>
        </authorList>
    </citation>
    <scope>NUCLEOTIDE SEQUENCE [LARGE SCALE GENOMIC DNA]</scope>
    <source>
        <strain evidence="2">FJAT-49780</strain>
    </source>
</reference>
<protein>
    <submittedName>
        <fullName evidence="1">Uncharacterized protein</fullName>
    </submittedName>
</protein>
<name>A0A942YFH1_9BACI</name>
<sequence length="92" mass="10585">MSEPVGKWEQSLLLQKDPLTAKNTPETKIYSIKTLQKLLKRYAYVYVKHDTTGQGRAIYKISKRKDGTYCFNGFTLQGEPLNKCVATLNEFH</sequence>
<dbReference type="Pfam" id="PF14398">
    <property type="entry name" value="ATPgrasp_YheCD"/>
    <property type="match status" value="1"/>
</dbReference>
<organism evidence="1 2">
    <name type="scientific">Lederbergia citri</name>
    <dbReference type="NCBI Taxonomy" id="2833580"/>
    <lineage>
        <taxon>Bacteria</taxon>
        <taxon>Bacillati</taxon>
        <taxon>Bacillota</taxon>
        <taxon>Bacilli</taxon>
        <taxon>Bacillales</taxon>
        <taxon>Bacillaceae</taxon>
        <taxon>Lederbergia</taxon>
    </lineage>
</organism>
<dbReference type="InterPro" id="IPR026838">
    <property type="entry name" value="YheC/D"/>
</dbReference>
<proteinExistence type="predicted"/>
<comment type="caution">
    <text evidence="1">The sequence shown here is derived from an EMBL/GenBank/DDBJ whole genome shotgun (WGS) entry which is preliminary data.</text>
</comment>
<gene>
    <name evidence="1" type="ORF">KHA97_08065</name>
</gene>
<evidence type="ECO:0000313" key="2">
    <source>
        <dbReference type="Proteomes" id="UP000681414"/>
    </source>
</evidence>
<dbReference type="AlphaFoldDB" id="A0A942YFH1"/>